<evidence type="ECO:0000256" key="5">
    <source>
        <dbReference type="ARBA" id="ARBA00023329"/>
    </source>
</evidence>
<evidence type="ECO:0000256" key="6">
    <source>
        <dbReference type="ARBA" id="ARBA00034103"/>
    </source>
</evidence>
<dbReference type="PANTHER" id="PTHR23354:SF122">
    <property type="entry name" value="GTPASE-ACTIVATING PROTEIN SKYWALKER"/>
    <property type="match status" value="1"/>
</dbReference>
<dbReference type="InterPro" id="IPR035969">
    <property type="entry name" value="Rab-GAP_TBC_sf"/>
</dbReference>
<dbReference type="Pfam" id="PF00566">
    <property type="entry name" value="RabGAP-TBC"/>
    <property type="match status" value="1"/>
</dbReference>
<dbReference type="SMART" id="SM00584">
    <property type="entry name" value="TLDc"/>
    <property type="match status" value="1"/>
</dbReference>
<dbReference type="GO" id="GO:0030659">
    <property type="term" value="C:cytoplasmic vesicle membrane"/>
    <property type="evidence" value="ECO:0007669"/>
    <property type="project" value="UniProtKB-SubCell"/>
</dbReference>
<evidence type="ECO:0000256" key="2">
    <source>
        <dbReference type="ARBA" id="ARBA00004184"/>
    </source>
</evidence>
<dbReference type="PANTHER" id="PTHR23354">
    <property type="entry name" value="NUCLEOLAR PROTEIN 7/ESTROGEN RECEPTOR COACTIVATOR-RELATED"/>
    <property type="match status" value="1"/>
</dbReference>
<dbReference type="InterPro" id="IPR000195">
    <property type="entry name" value="Rab-GAP-TBC_dom"/>
</dbReference>
<evidence type="ECO:0000313" key="8">
    <source>
        <dbReference type="Proteomes" id="UP000749559"/>
    </source>
</evidence>
<comment type="caution">
    <text evidence="7">The sequence shown here is derived from an EMBL/GenBank/DDBJ whole genome shotgun (WGS) entry which is preliminary data.</text>
</comment>
<gene>
    <name evidence="7" type="ORF">OFUS_LOCUS8062</name>
</gene>
<dbReference type="AlphaFoldDB" id="A0A8J1Y3C5"/>
<keyword evidence="3" id="KW-0770">Synapse</keyword>
<comment type="subcellular location">
    <subcellularLocation>
        <location evidence="1">Cytoplasmic vesicle membrane</location>
    </subcellularLocation>
    <subcellularLocation>
        <location evidence="2">Endomembrane system</location>
        <topology evidence="2">Peripheral membrane protein</topology>
    </subcellularLocation>
    <subcellularLocation>
        <location evidence="6">Synapse</location>
    </subcellularLocation>
</comment>
<evidence type="ECO:0000256" key="3">
    <source>
        <dbReference type="ARBA" id="ARBA00023018"/>
    </source>
</evidence>
<dbReference type="Pfam" id="PF07534">
    <property type="entry name" value="TLD"/>
    <property type="match status" value="1"/>
</dbReference>
<proteinExistence type="predicted"/>
<dbReference type="GO" id="GO:0012505">
    <property type="term" value="C:endomembrane system"/>
    <property type="evidence" value="ECO:0007669"/>
    <property type="project" value="UniProtKB-SubCell"/>
</dbReference>
<organism evidence="7 8">
    <name type="scientific">Owenia fusiformis</name>
    <name type="common">Polychaete worm</name>
    <dbReference type="NCBI Taxonomy" id="6347"/>
    <lineage>
        <taxon>Eukaryota</taxon>
        <taxon>Metazoa</taxon>
        <taxon>Spiralia</taxon>
        <taxon>Lophotrochozoa</taxon>
        <taxon>Annelida</taxon>
        <taxon>Polychaeta</taxon>
        <taxon>Sedentaria</taxon>
        <taxon>Canalipalpata</taxon>
        <taxon>Sabellida</taxon>
        <taxon>Oweniida</taxon>
        <taxon>Oweniidae</taxon>
        <taxon>Owenia</taxon>
    </lineage>
</organism>
<sequence>MFTTYKRLDNGLKRRNTINSDFSSKITEDKRCGFIMSMSTSVLTEFVDPSFCTTPGNSDAATEAKGSNTKELDRVIKNGNQDKIKAFIRDQHWGFRHEVRSVLWLRLFRLHHRDPGSFYEDMKKDIFGDGTKYHSDVPLPTFVDPSHMQHYHLSNHGIHIVKKIVCVLGHTNPDVTFSPVLFAIASVFLHYMSEADCFNCVYWLVRSREGSYLTQTKIGYDASKHVLRDLMKKYAKQAYTFLTSHHNGAIEDVLESWVWWIFRDLPFPYLVRILDCYLYEGSKILYRVALAILIRFQKYIERSNSNIDGSVKDAIAQFCEDIPVTVDKLLKVAFGIRGISRKEIARFGTKNEMFLKSQNNMAEVPHLPKSTSCESLDLKVSRSFSGPASTMQFNDVSSEVVSTSHLQTIYEWLPTRMTVYQPTLLFTTSEHGTSIGTLFSRCLEDEQTILVVKTTKNEIFGAYCSANWEERKQMDKKLSFFGTGETFLFSLHPQAVHYPWVGINSRGNVPFNQHMFMSGDHQGITIGGGGGGQGLQLDNNLDKGRTQKCDTFDNAPLASCEDFQCSVVEVFGFK</sequence>
<name>A0A8J1Y3C5_OWEFU</name>
<keyword evidence="5" id="KW-0968">Cytoplasmic vesicle</keyword>
<dbReference type="GO" id="GO:0045202">
    <property type="term" value="C:synapse"/>
    <property type="evidence" value="ECO:0007669"/>
    <property type="project" value="UniProtKB-SubCell"/>
</dbReference>
<dbReference type="Proteomes" id="UP000749559">
    <property type="component" value="Unassembled WGS sequence"/>
</dbReference>
<dbReference type="SMART" id="SM00164">
    <property type="entry name" value="TBC"/>
    <property type="match status" value="1"/>
</dbReference>
<dbReference type="PROSITE" id="PS51886">
    <property type="entry name" value="TLDC"/>
    <property type="match status" value="1"/>
</dbReference>
<keyword evidence="4" id="KW-0472">Membrane</keyword>
<dbReference type="OrthoDB" id="10065050at2759"/>
<dbReference type="SUPFAM" id="SSF47923">
    <property type="entry name" value="Ypt/Rab-GAP domain of gyp1p"/>
    <property type="match status" value="2"/>
</dbReference>
<dbReference type="EMBL" id="CAIIXF020000004">
    <property type="protein sequence ID" value="CAH1781490.1"/>
    <property type="molecule type" value="Genomic_DNA"/>
</dbReference>
<protein>
    <submittedName>
        <fullName evidence="7">Uncharacterized protein</fullName>
    </submittedName>
</protein>
<evidence type="ECO:0000313" key="7">
    <source>
        <dbReference type="EMBL" id="CAH1781490.1"/>
    </source>
</evidence>
<evidence type="ECO:0000256" key="1">
    <source>
        <dbReference type="ARBA" id="ARBA00004156"/>
    </source>
</evidence>
<reference evidence="7" key="1">
    <citation type="submission" date="2022-03" db="EMBL/GenBank/DDBJ databases">
        <authorList>
            <person name="Martin C."/>
        </authorList>
    </citation>
    <scope>NUCLEOTIDE SEQUENCE</scope>
</reference>
<dbReference type="PROSITE" id="PS50086">
    <property type="entry name" value="TBC_RABGAP"/>
    <property type="match status" value="1"/>
</dbReference>
<evidence type="ECO:0000256" key="4">
    <source>
        <dbReference type="ARBA" id="ARBA00023136"/>
    </source>
</evidence>
<accession>A0A8J1Y3C5</accession>
<dbReference type="InterPro" id="IPR006571">
    <property type="entry name" value="TLDc_dom"/>
</dbReference>
<keyword evidence="8" id="KW-1185">Reference proteome</keyword>
<dbReference type="Gene3D" id="1.10.472.80">
    <property type="entry name" value="Ypt/Rab-GAP domain of gyp1p, domain 3"/>
    <property type="match status" value="1"/>
</dbReference>